<sequence>MLPLSDETYKIISKFFFKEGNKETTITHKSHPHQLTLVDAGQTYITPPPPPTFSRTTDGFIDLCNACTKPIMDTMSFYMCTYACDNFMLHEWCTRLPAELKGHPGHPQHTLLLLPKVLYKGNDVDLFRCSACMDHCNGFLYNCDKCNFNIDVSCAFTHEVKHSSHPHLLSRVRYRPIIKDYCRMCLVSFRYSETSLTCKLCAFHIHPECGLLFPKTIRHKYDKHPMTLTYGPVENHGGDYFCEVCEEEFNPNAFFYHCQECQQSIHLGCVPLDPKRKAYIYGLCREGVSRCFRNIKFGGLKTIRTSHRHSEFRLLYGTESDGPCNHYCDVLLEDFMILKCQLCEHVMHLGHIISLP</sequence>
<gene>
    <name evidence="3" type="ORF">E3N88_41123</name>
</gene>
<reference evidence="3 4" key="1">
    <citation type="submission" date="2019-05" db="EMBL/GenBank/DDBJ databases">
        <title>Mikania micrantha, genome provides insights into the molecular mechanism of rapid growth.</title>
        <authorList>
            <person name="Liu B."/>
        </authorList>
    </citation>
    <scope>NUCLEOTIDE SEQUENCE [LARGE SCALE GENOMIC DNA]</scope>
    <source>
        <strain evidence="3">NLD-2019</strain>
        <tissue evidence="3">Leaf</tissue>
    </source>
</reference>
<dbReference type="AlphaFoldDB" id="A0A5N6LPR9"/>
<keyword evidence="4" id="KW-1185">Reference proteome</keyword>
<accession>A0A5N6LPR9</accession>
<dbReference type="OrthoDB" id="1884766at2759"/>
<evidence type="ECO:0000313" key="3">
    <source>
        <dbReference type="EMBL" id="KAD2394146.1"/>
    </source>
</evidence>
<feature type="domain" description="DC1" evidence="2">
    <location>
        <begin position="29"/>
        <end position="93"/>
    </location>
</feature>
<dbReference type="EMBL" id="SZYD01000019">
    <property type="protein sequence ID" value="KAD2394146.1"/>
    <property type="molecule type" value="Genomic_DNA"/>
</dbReference>
<keyword evidence="1" id="KW-0677">Repeat</keyword>
<evidence type="ECO:0000259" key="2">
    <source>
        <dbReference type="Pfam" id="PF03107"/>
    </source>
</evidence>
<comment type="caution">
    <text evidence="3">The sequence shown here is derived from an EMBL/GenBank/DDBJ whole genome shotgun (WGS) entry which is preliminary data.</text>
</comment>
<dbReference type="SUPFAM" id="SSF57889">
    <property type="entry name" value="Cysteine-rich domain"/>
    <property type="match status" value="2"/>
</dbReference>
<dbReference type="InterPro" id="IPR046349">
    <property type="entry name" value="C1-like_sf"/>
</dbReference>
<dbReference type="PANTHER" id="PTHR32410">
    <property type="entry name" value="CYSTEINE/HISTIDINE-RICH C1 DOMAIN FAMILY PROTEIN"/>
    <property type="match status" value="1"/>
</dbReference>
<evidence type="ECO:0000313" key="4">
    <source>
        <dbReference type="Proteomes" id="UP000326396"/>
    </source>
</evidence>
<dbReference type="InterPro" id="IPR004146">
    <property type="entry name" value="DC1"/>
</dbReference>
<organism evidence="3 4">
    <name type="scientific">Mikania micrantha</name>
    <name type="common">bitter vine</name>
    <dbReference type="NCBI Taxonomy" id="192012"/>
    <lineage>
        <taxon>Eukaryota</taxon>
        <taxon>Viridiplantae</taxon>
        <taxon>Streptophyta</taxon>
        <taxon>Embryophyta</taxon>
        <taxon>Tracheophyta</taxon>
        <taxon>Spermatophyta</taxon>
        <taxon>Magnoliopsida</taxon>
        <taxon>eudicotyledons</taxon>
        <taxon>Gunneridae</taxon>
        <taxon>Pentapetalae</taxon>
        <taxon>asterids</taxon>
        <taxon>campanulids</taxon>
        <taxon>Asterales</taxon>
        <taxon>Asteraceae</taxon>
        <taxon>Asteroideae</taxon>
        <taxon>Heliantheae alliance</taxon>
        <taxon>Eupatorieae</taxon>
        <taxon>Mikania</taxon>
    </lineage>
</organism>
<dbReference type="InterPro" id="IPR053192">
    <property type="entry name" value="Vacuole_Formation_Reg"/>
</dbReference>
<dbReference type="Proteomes" id="UP000326396">
    <property type="component" value="Linkage Group LG9"/>
</dbReference>
<dbReference type="Pfam" id="PF03107">
    <property type="entry name" value="C1_2"/>
    <property type="match status" value="3"/>
</dbReference>
<dbReference type="PANTHER" id="PTHR32410:SF161">
    <property type="entry name" value="DC1, ZINC FINGER, RING_FYVE_PHD-TYPE-RELATED"/>
    <property type="match status" value="1"/>
</dbReference>
<evidence type="ECO:0000256" key="1">
    <source>
        <dbReference type="ARBA" id="ARBA00022737"/>
    </source>
</evidence>
<proteinExistence type="predicted"/>
<feature type="domain" description="DC1" evidence="2">
    <location>
        <begin position="221"/>
        <end position="270"/>
    </location>
</feature>
<name>A0A5N6LPR9_9ASTR</name>
<feature type="domain" description="DC1" evidence="2">
    <location>
        <begin position="105"/>
        <end position="155"/>
    </location>
</feature>
<protein>
    <recommendedName>
        <fullName evidence="2">DC1 domain-containing protein</fullName>
    </recommendedName>
</protein>